<proteinExistence type="predicted"/>
<organism evidence="8 9">
    <name type="scientific">Algoriphagus sediminis</name>
    <dbReference type="NCBI Taxonomy" id="3057113"/>
    <lineage>
        <taxon>Bacteria</taxon>
        <taxon>Pseudomonadati</taxon>
        <taxon>Bacteroidota</taxon>
        <taxon>Cytophagia</taxon>
        <taxon>Cytophagales</taxon>
        <taxon>Cyclobacteriaceae</taxon>
        <taxon>Algoriphagus</taxon>
    </lineage>
</organism>
<dbReference type="Proteomes" id="UP001171916">
    <property type="component" value="Unassembled WGS sequence"/>
</dbReference>
<keyword evidence="3" id="KW-0847">Vitamin C</keyword>
<dbReference type="PANTHER" id="PTHR12907:SF26">
    <property type="entry name" value="HIF PROLYL HYDROXYLASE, ISOFORM C"/>
    <property type="match status" value="1"/>
</dbReference>
<feature type="domain" description="Fe2OG dioxygenase" evidence="7">
    <location>
        <begin position="99"/>
        <end position="199"/>
    </location>
</feature>
<keyword evidence="2" id="KW-0479">Metal-binding</keyword>
<evidence type="ECO:0000256" key="6">
    <source>
        <dbReference type="ARBA" id="ARBA00023004"/>
    </source>
</evidence>
<accession>A0ABT7Y9L6</accession>
<evidence type="ECO:0000313" key="9">
    <source>
        <dbReference type="Proteomes" id="UP001171916"/>
    </source>
</evidence>
<dbReference type="PANTHER" id="PTHR12907">
    <property type="entry name" value="EGL NINE HOMOLOG-RELATED"/>
    <property type="match status" value="1"/>
</dbReference>
<dbReference type="EMBL" id="JAUEPH010000002">
    <property type="protein sequence ID" value="MDN3203208.1"/>
    <property type="molecule type" value="Genomic_DNA"/>
</dbReference>
<name>A0ABT7Y9L6_9BACT</name>
<evidence type="ECO:0000259" key="7">
    <source>
        <dbReference type="PROSITE" id="PS51471"/>
    </source>
</evidence>
<comment type="caution">
    <text evidence="8">The sequence shown here is derived from an EMBL/GenBank/DDBJ whole genome shotgun (WGS) entry which is preliminary data.</text>
</comment>
<evidence type="ECO:0000256" key="3">
    <source>
        <dbReference type="ARBA" id="ARBA00022896"/>
    </source>
</evidence>
<comment type="cofactor">
    <cofactor evidence="1">
        <name>L-ascorbate</name>
        <dbReference type="ChEBI" id="CHEBI:38290"/>
    </cofactor>
</comment>
<sequence length="209" mass="24417">MKNCHELEDWLSWMDELAEKNYVVVDHFLGPERLNIIQSFFRSHLDNFTKAGIGALADNMVRPDIRGDYTYWLDRKRDIELEELWNLVDETMFIYNRYCYLGLSGYEFHLAHYPKGGHYDKHLDQFNNRSNRTISMVIYLNKDWQKGDGGELEIFREDGSTVLVEPLEARCVMFKSADVPHAVLASNKPRYSLTGWLLQQPSALGQFLG</sequence>
<dbReference type="InterPro" id="IPR006620">
    <property type="entry name" value="Pro_4_hyd_alph"/>
</dbReference>
<protein>
    <submittedName>
        <fullName evidence="8">2OG-Fe(II) oxygenase</fullName>
    </submittedName>
</protein>
<gene>
    <name evidence="8" type="ORF">QVH07_03575</name>
</gene>
<keyword evidence="5" id="KW-0560">Oxidoreductase</keyword>
<reference evidence="8" key="1">
    <citation type="submission" date="2023-06" db="EMBL/GenBank/DDBJ databases">
        <title>Robiginitalea aurantiacus sp. nov. and Algoriphagus sediminis sp. nov., isolated from coastal sediment.</title>
        <authorList>
            <person name="Zhou Z.Y."/>
            <person name="An J."/>
            <person name="Jia Y.W."/>
            <person name="Du Z.J."/>
        </authorList>
    </citation>
    <scope>NUCLEOTIDE SEQUENCE</scope>
    <source>
        <strain evidence="8">C2-7</strain>
    </source>
</reference>
<dbReference type="InterPro" id="IPR044862">
    <property type="entry name" value="Pro_4_hyd_alph_FE2OG_OXY"/>
</dbReference>
<dbReference type="Pfam" id="PF13640">
    <property type="entry name" value="2OG-FeII_Oxy_3"/>
    <property type="match status" value="1"/>
</dbReference>
<dbReference type="Gene3D" id="2.60.120.620">
    <property type="entry name" value="q2cbj1_9rhob like domain"/>
    <property type="match status" value="1"/>
</dbReference>
<evidence type="ECO:0000256" key="1">
    <source>
        <dbReference type="ARBA" id="ARBA00001961"/>
    </source>
</evidence>
<keyword evidence="6" id="KW-0408">Iron</keyword>
<keyword evidence="4" id="KW-0223">Dioxygenase</keyword>
<keyword evidence="9" id="KW-1185">Reference proteome</keyword>
<dbReference type="SMART" id="SM00702">
    <property type="entry name" value="P4Hc"/>
    <property type="match status" value="1"/>
</dbReference>
<dbReference type="InterPro" id="IPR051559">
    <property type="entry name" value="HIF_prolyl_hydroxylases"/>
</dbReference>
<evidence type="ECO:0000313" key="8">
    <source>
        <dbReference type="EMBL" id="MDN3203208.1"/>
    </source>
</evidence>
<evidence type="ECO:0000256" key="2">
    <source>
        <dbReference type="ARBA" id="ARBA00022723"/>
    </source>
</evidence>
<dbReference type="RefSeq" id="WP_289998772.1">
    <property type="nucleotide sequence ID" value="NZ_JAUEPH010000002.1"/>
</dbReference>
<evidence type="ECO:0000256" key="4">
    <source>
        <dbReference type="ARBA" id="ARBA00022964"/>
    </source>
</evidence>
<evidence type="ECO:0000256" key="5">
    <source>
        <dbReference type="ARBA" id="ARBA00023002"/>
    </source>
</evidence>
<dbReference type="PROSITE" id="PS51471">
    <property type="entry name" value="FE2OG_OXY"/>
    <property type="match status" value="1"/>
</dbReference>
<dbReference type="InterPro" id="IPR005123">
    <property type="entry name" value="Oxoglu/Fe-dep_dioxygenase_dom"/>
</dbReference>